<dbReference type="InterPro" id="IPR000306">
    <property type="entry name" value="Znf_FYVE"/>
</dbReference>
<accession>A0A4P9ZRN9</accession>
<evidence type="ECO:0000256" key="4">
    <source>
        <dbReference type="PROSITE-ProRule" id="PRU00091"/>
    </source>
</evidence>
<reference evidence="8" key="1">
    <citation type="journal article" date="2018" name="Nat. Microbiol.">
        <title>Leveraging single-cell genomics to expand the fungal tree of life.</title>
        <authorList>
            <person name="Ahrendt S.R."/>
            <person name="Quandt C.A."/>
            <person name="Ciobanu D."/>
            <person name="Clum A."/>
            <person name="Salamov A."/>
            <person name="Andreopoulos B."/>
            <person name="Cheng J.F."/>
            <person name="Woyke T."/>
            <person name="Pelin A."/>
            <person name="Henrissat B."/>
            <person name="Reynolds N.K."/>
            <person name="Benny G.L."/>
            <person name="Smith M.E."/>
            <person name="James T.Y."/>
            <person name="Grigoriev I.V."/>
        </authorList>
    </citation>
    <scope>NUCLEOTIDE SEQUENCE [LARGE SCALE GENOMIC DNA]</scope>
    <source>
        <strain evidence="8">RSA 468</strain>
    </source>
</reference>
<organism evidence="7 8">
    <name type="scientific">Dimargaris cristalligena</name>
    <dbReference type="NCBI Taxonomy" id="215637"/>
    <lineage>
        <taxon>Eukaryota</taxon>
        <taxon>Fungi</taxon>
        <taxon>Fungi incertae sedis</taxon>
        <taxon>Zoopagomycota</taxon>
        <taxon>Kickxellomycotina</taxon>
        <taxon>Dimargaritomycetes</taxon>
        <taxon>Dimargaritales</taxon>
        <taxon>Dimargaritaceae</taxon>
        <taxon>Dimargaris</taxon>
    </lineage>
</organism>
<name>A0A4P9ZRN9_9FUNG</name>
<evidence type="ECO:0000313" key="8">
    <source>
        <dbReference type="Proteomes" id="UP000268162"/>
    </source>
</evidence>
<keyword evidence="3" id="KW-0862">Zinc</keyword>
<gene>
    <name evidence="7" type="ORF">BJ085DRAFT_30577</name>
</gene>
<dbReference type="Gene3D" id="3.30.40.10">
    <property type="entry name" value="Zinc/RING finger domain, C3HC4 (zinc finger)"/>
    <property type="match status" value="1"/>
</dbReference>
<feature type="domain" description="FYVE-type" evidence="6">
    <location>
        <begin position="186"/>
        <end position="234"/>
    </location>
</feature>
<evidence type="ECO:0000256" key="5">
    <source>
        <dbReference type="SAM" id="MobiDB-lite"/>
    </source>
</evidence>
<evidence type="ECO:0000256" key="3">
    <source>
        <dbReference type="ARBA" id="ARBA00022833"/>
    </source>
</evidence>
<feature type="compositionally biased region" description="Basic and acidic residues" evidence="5">
    <location>
        <begin position="32"/>
        <end position="42"/>
    </location>
</feature>
<feature type="region of interest" description="Disordered" evidence="5">
    <location>
        <begin position="1"/>
        <end position="72"/>
    </location>
</feature>
<evidence type="ECO:0000259" key="6">
    <source>
        <dbReference type="PROSITE" id="PS50178"/>
    </source>
</evidence>
<proteinExistence type="predicted"/>
<dbReference type="PANTHER" id="PTHR39490">
    <property type="entry name" value="ARRESTIN DOMAIN-CONTAINING PROTEIN D"/>
    <property type="match status" value="1"/>
</dbReference>
<dbReference type="STRING" id="215637.A0A4P9ZRN9"/>
<keyword evidence="1" id="KW-0479">Metal-binding</keyword>
<dbReference type="SUPFAM" id="SSF57903">
    <property type="entry name" value="FYVE/PHD zinc finger"/>
    <property type="match status" value="1"/>
</dbReference>
<dbReference type="Proteomes" id="UP000268162">
    <property type="component" value="Unassembled WGS sequence"/>
</dbReference>
<dbReference type="SMART" id="SM00064">
    <property type="entry name" value="FYVE"/>
    <property type="match status" value="1"/>
</dbReference>
<dbReference type="InterPro" id="IPR017455">
    <property type="entry name" value="Znf_FYVE-rel"/>
</dbReference>
<dbReference type="PROSITE" id="PS50178">
    <property type="entry name" value="ZF_FYVE"/>
    <property type="match status" value="1"/>
</dbReference>
<dbReference type="EMBL" id="ML002715">
    <property type="protein sequence ID" value="RKP36123.1"/>
    <property type="molecule type" value="Genomic_DNA"/>
</dbReference>
<sequence length="250" mass="28108">MAQYHRPSLRRTATDIGFGADPASGQGQLECPKLEDRSDRPTFRSRLSNRASHPGYQGSPQSRNSKLLPPSSPFRPRVISYYKGQPRASCMAPRTVAEQLLNQSESVVMPGILSDLDRPRLATLTPQIDINLADILDFDEPRPSVTPNDRSVSLAEYVSLLWYGDGLPRRHWKNDQETNQCDYHACGRRFHMLSRRHHCRLCGYIFCGSCSAHTVFLLYDLSFSPTHGTPTRACLRMDAALSVFQVSLGQ</sequence>
<keyword evidence="8" id="KW-1185">Reference proteome</keyword>
<evidence type="ECO:0000256" key="1">
    <source>
        <dbReference type="ARBA" id="ARBA00022723"/>
    </source>
</evidence>
<dbReference type="InterPro" id="IPR011011">
    <property type="entry name" value="Znf_FYVE_PHD"/>
</dbReference>
<dbReference type="PANTHER" id="PTHR39490:SF8">
    <property type="entry name" value="ZINC FINGER FYVE DOMAIN-CONTAINING PROTEIN 21"/>
    <property type="match status" value="1"/>
</dbReference>
<dbReference type="InterPro" id="IPR052113">
    <property type="entry name" value="FYVE-type_Zinc_Finger"/>
</dbReference>
<dbReference type="GO" id="GO:0008270">
    <property type="term" value="F:zinc ion binding"/>
    <property type="evidence" value="ECO:0007669"/>
    <property type="project" value="UniProtKB-KW"/>
</dbReference>
<dbReference type="AlphaFoldDB" id="A0A4P9ZRN9"/>
<evidence type="ECO:0000256" key="2">
    <source>
        <dbReference type="ARBA" id="ARBA00022771"/>
    </source>
</evidence>
<dbReference type="InterPro" id="IPR013083">
    <property type="entry name" value="Znf_RING/FYVE/PHD"/>
</dbReference>
<dbReference type="Pfam" id="PF01363">
    <property type="entry name" value="FYVE"/>
    <property type="match status" value="1"/>
</dbReference>
<evidence type="ECO:0000313" key="7">
    <source>
        <dbReference type="EMBL" id="RKP36123.1"/>
    </source>
</evidence>
<keyword evidence="2 4" id="KW-0863">Zinc-finger</keyword>
<protein>
    <recommendedName>
        <fullName evidence="6">FYVE-type domain-containing protein</fullName>
    </recommendedName>
</protein>